<dbReference type="InterPro" id="IPR029058">
    <property type="entry name" value="AB_hydrolase_fold"/>
</dbReference>
<keyword evidence="2" id="KW-1185">Reference proteome</keyword>
<proteinExistence type="predicted"/>
<dbReference type="KEGG" id="aaf:AURANDRAFT_1287"/>
<dbReference type="AlphaFoldDB" id="F0YHM3"/>
<dbReference type="InterPro" id="IPR003386">
    <property type="entry name" value="LACT/PDAT_acylTrfase"/>
</dbReference>
<dbReference type="InParanoid" id="F0YHM3"/>
<dbReference type="GO" id="GO:0008374">
    <property type="term" value="F:O-acyltransferase activity"/>
    <property type="evidence" value="ECO:0007669"/>
    <property type="project" value="InterPro"/>
</dbReference>
<dbReference type="eggNOG" id="KOG2369">
    <property type="taxonomic scope" value="Eukaryota"/>
</dbReference>
<name>F0YHM3_AURAN</name>
<dbReference type="Proteomes" id="UP000002729">
    <property type="component" value="Unassembled WGS sequence"/>
</dbReference>
<dbReference type="GeneID" id="20218211"/>
<dbReference type="OrthoDB" id="190846at2759"/>
<dbReference type="GO" id="GO:0006629">
    <property type="term" value="P:lipid metabolic process"/>
    <property type="evidence" value="ECO:0007669"/>
    <property type="project" value="InterPro"/>
</dbReference>
<accession>F0YHM3</accession>
<reference evidence="1 2" key="1">
    <citation type="journal article" date="2011" name="Proc. Natl. Acad. Sci. U.S.A.">
        <title>Niche of harmful alga Aureococcus anophagefferens revealed through ecogenomics.</title>
        <authorList>
            <person name="Gobler C.J."/>
            <person name="Berry D.L."/>
            <person name="Dyhrman S.T."/>
            <person name="Wilhelm S.W."/>
            <person name="Salamov A."/>
            <person name="Lobanov A.V."/>
            <person name="Zhang Y."/>
            <person name="Collier J.L."/>
            <person name="Wurch L.L."/>
            <person name="Kustka A.B."/>
            <person name="Dill B.D."/>
            <person name="Shah M."/>
            <person name="VerBerkmoes N.C."/>
            <person name="Kuo A."/>
            <person name="Terry A."/>
            <person name="Pangilinan J."/>
            <person name="Lindquist E.A."/>
            <person name="Lucas S."/>
            <person name="Paulsen I.T."/>
            <person name="Hattenrath-Lehmann T.K."/>
            <person name="Talmage S.C."/>
            <person name="Walker E.A."/>
            <person name="Koch F."/>
            <person name="Burson A.M."/>
            <person name="Marcoval M.A."/>
            <person name="Tang Y.Z."/>
            <person name="Lecleir G.R."/>
            <person name="Coyne K.J."/>
            <person name="Berg G.M."/>
            <person name="Bertrand E.M."/>
            <person name="Saito M.A."/>
            <person name="Gladyshev V.N."/>
            <person name="Grigoriev I.V."/>
        </authorList>
    </citation>
    <scope>NUCLEOTIDE SEQUENCE [LARGE SCALE GENOMIC DNA]</scope>
    <source>
        <strain evidence="2">CCMP 1984</strain>
    </source>
</reference>
<protein>
    <recommendedName>
        <fullName evidence="3">Lecithin:cholesterol acyltransferase</fullName>
    </recommendedName>
</protein>
<evidence type="ECO:0000313" key="1">
    <source>
        <dbReference type="EMBL" id="EGB05396.1"/>
    </source>
</evidence>
<sequence>STALEVWQGVGCFAGSHRRRLWSSPSMLSQFVLRPACLQRHLALNGTTWDDPADIKVRASSGLGAADAFGPLNLWGELMANLAILGYDETSLRLLGFDWRLSAQRLEARDGFFTQVKAEVELLGALSGAKVAVLAHSLGANHFVHFMRWVEAREPGWVERRVARFVPICGALLGSAKALAYLVTGEMTDAVGMGPLLAQLFESHGGIQRRAVADLTRSWASVPALLPKGGDAFWRTDDFVVLDEPPADVRAALERDAAANGTVAAALLAALAKNRTMAVDAALDWLRAMLPAYGALLDGEYDLTGPPAAGRRRRRPPLPARAWGNGLLAPLPKAPSLEIYCLYGTGRSTPKTFDPRQVPERYLVISDAGAPGSGVIAGDGDGTVPILSLGYLCASGYGTKARNPARVRVRTKEYAHE</sequence>
<dbReference type="Gene3D" id="3.40.50.1820">
    <property type="entry name" value="alpha/beta hydrolase"/>
    <property type="match status" value="1"/>
</dbReference>
<dbReference type="OMA" id="GSDWCAR"/>
<dbReference type="RefSeq" id="XP_009039897.1">
    <property type="nucleotide sequence ID" value="XM_009041649.1"/>
</dbReference>
<dbReference type="PANTHER" id="PTHR11440">
    <property type="entry name" value="LECITHIN-CHOLESTEROL ACYLTRANSFERASE-RELATED"/>
    <property type="match status" value="1"/>
</dbReference>
<organism evidence="2">
    <name type="scientific">Aureococcus anophagefferens</name>
    <name type="common">Harmful bloom alga</name>
    <dbReference type="NCBI Taxonomy" id="44056"/>
    <lineage>
        <taxon>Eukaryota</taxon>
        <taxon>Sar</taxon>
        <taxon>Stramenopiles</taxon>
        <taxon>Ochrophyta</taxon>
        <taxon>Pelagophyceae</taxon>
        <taxon>Pelagomonadales</taxon>
        <taxon>Pelagomonadaceae</taxon>
        <taxon>Aureococcus</taxon>
    </lineage>
</organism>
<evidence type="ECO:0000313" key="2">
    <source>
        <dbReference type="Proteomes" id="UP000002729"/>
    </source>
</evidence>
<feature type="non-terminal residue" evidence="1">
    <location>
        <position position="1"/>
    </location>
</feature>
<feature type="non-terminal residue" evidence="1">
    <location>
        <position position="417"/>
    </location>
</feature>
<evidence type="ECO:0008006" key="3">
    <source>
        <dbReference type="Google" id="ProtNLM"/>
    </source>
</evidence>
<dbReference type="SUPFAM" id="SSF53474">
    <property type="entry name" value="alpha/beta-Hydrolases"/>
    <property type="match status" value="1"/>
</dbReference>
<dbReference type="Pfam" id="PF02450">
    <property type="entry name" value="LCAT"/>
    <property type="match status" value="1"/>
</dbReference>
<dbReference type="EMBL" id="GL833142">
    <property type="protein sequence ID" value="EGB05396.1"/>
    <property type="molecule type" value="Genomic_DNA"/>
</dbReference>
<gene>
    <name evidence="1" type="ORF">AURANDRAFT_1287</name>
</gene>